<feature type="compositionally biased region" description="Basic and acidic residues" evidence="1">
    <location>
        <begin position="44"/>
        <end position="54"/>
    </location>
</feature>
<accession>A0A165CUI7</accession>
<evidence type="ECO:0000313" key="2">
    <source>
        <dbReference type="EMBL" id="KZT03455.1"/>
    </source>
</evidence>
<proteinExistence type="predicted"/>
<dbReference type="Proteomes" id="UP000076871">
    <property type="component" value="Unassembled WGS sequence"/>
</dbReference>
<feature type="region of interest" description="Disordered" evidence="1">
    <location>
        <begin position="1"/>
        <end position="246"/>
    </location>
</feature>
<feature type="compositionally biased region" description="Basic and acidic residues" evidence="1">
    <location>
        <begin position="88"/>
        <end position="190"/>
    </location>
</feature>
<dbReference type="InParanoid" id="A0A165CUI7"/>
<organism evidence="2 3">
    <name type="scientific">Laetiporus sulphureus 93-53</name>
    <dbReference type="NCBI Taxonomy" id="1314785"/>
    <lineage>
        <taxon>Eukaryota</taxon>
        <taxon>Fungi</taxon>
        <taxon>Dikarya</taxon>
        <taxon>Basidiomycota</taxon>
        <taxon>Agaricomycotina</taxon>
        <taxon>Agaricomycetes</taxon>
        <taxon>Polyporales</taxon>
        <taxon>Laetiporus</taxon>
    </lineage>
</organism>
<evidence type="ECO:0000256" key="1">
    <source>
        <dbReference type="SAM" id="MobiDB-lite"/>
    </source>
</evidence>
<dbReference type="RefSeq" id="XP_040761195.1">
    <property type="nucleotide sequence ID" value="XM_040906561.1"/>
</dbReference>
<dbReference type="AlphaFoldDB" id="A0A165CUI7"/>
<feature type="compositionally biased region" description="Basic and acidic residues" evidence="1">
    <location>
        <begin position="18"/>
        <end position="30"/>
    </location>
</feature>
<feature type="compositionally biased region" description="Low complexity" evidence="1">
    <location>
        <begin position="223"/>
        <end position="246"/>
    </location>
</feature>
<dbReference type="STRING" id="1314785.A0A165CUI7"/>
<dbReference type="OrthoDB" id="2402960at2759"/>
<protein>
    <submittedName>
        <fullName evidence="2">Uncharacterized protein</fullName>
    </submittedName>
</protein>
<reference evidence="2 3" key="1">
    <citation type="journal article" date="2016" name="Mol. Biol. Evol.">
        <title>Comparative Genomics of Early-Diverging Mushroom-Forming Fungi Provides Insights into the Origins of Lignocellulose Decay Capabilities.</title>
        <authorList>
            <person name="Nagy L.G."/>
            <person name="Riley R."/>
            <person name="Tritt A."/>
            <person name="Adam C."/>
            <person name="Daum C."/>
            <person name="Floudas D."/>
            <person name="Sun H."/>
            <person name="Yadav J.S."/>
            <person name="Pangilinan J."/>
            <person name="Larsson K.H."/>
            <person name="Matsuura K."/>
            <person name="Barry K."/>
            <person name="Labutti K."/>
            <person name="Kuo R."/>
            <person name="Ohm R.A."/>
            <person name="Bhattacharya S.S."/>
            <person name="Shirouzu T."/>
            <person name="Yoshinaga Y."/>
            <person name="Martin F.M."/>
            <person name="Grigoriev I.V."/>
            <person name="Hibbett D.S."/>
        </authorList>
    </citation>
    <scope>NUCLEOTIDE SEQUENCE [LARGE SCALE GENOMIC DNA]</scope>
    <source>
        <strain evidence="2 3">93-53</strain>
    </source>
</reference>
<dbReference type="GeneID" id="63823590"/>
<dbReference type="EMBL" id="KV427644">
    <property type="protein sequence ID" value="KZT03455.1"/>
    <property type="molecule type" value="Genomic_DNA"/>
</dbReference>
<feature type="compositionally biased region" description="Gly residues" evidence="1">
    <location>
        <begin position="203"/>
        <end position="213"/>
    </location>
</feature>
<sequence length="246" mass="27204">MEAPADATNNNSLGLDLDALKINDEPEHPSSSEPAEEEQAPPSAEHEEALKVAEETYEAEAPEQQAPTSPTTEGKRGEGRKKPYVNPDRVKTGGAQREKMSEDELAQKMVRIKEQNEKIKQRRMDVQKDEEAFRKTQEAERIKATKTKKVQENIDRTREQNARRKLEKIQSREWDSGKQGREWNKTRSPDQEMNGAPRASIGIRGGFRGGSGRGRGHGHGGVPPAFQAEAAEQATTPPAAETTAAS</sequence>
<keyword evidence="3" id="KW-1185">Reference proteome</keyword>
<name>A0A165CUI7_9APHY</name>
<evidence type="ECO:0000313" key="3">
    <source>
        <dbReference type="Proteomes" id="UP000076871"/>
    </source>
</evidence>
<gene>
    <name evidence="2" type="ORF">LAESUDRAFT_704804</name>
</gene>